<keyword evidence="2 5" id="KW-0575">Peroxidase</keyword>
<evidence type="ECO:0000259" key="4">
    <source>
        <dbReference type="PROSITE" id="PS51352"/>
    </source>
</evidence>
<reference evidence="5 6" key="1">
    <citation type="submission" date="2016-10" db="EMBL/GenBank/DDBJ databases">
        <authorList>
            <person name="de Groot N.N."/>
        </authorList>
    </citation>
    <scope>NUCLEOTIDE SEQUENCE [LARGE SCALE GENOMIC DNA]</scope>
    <source>
        <strain evidence="5 6">DSM 11978</strain>
    </source>
</reference>
<dbReference type="OrthoDB" id="74692at2157"/>
<dbReference type="InterPro" id="IPR013766">
    <property type="entry name" value="Thioredoxin_domain"/>
</dbReference>
<accession>A0A1H7NDN2</accession>
<protein>
    <submittedName>
        <fullName evidence="5">Glutathione peroxidase</fullName>
    </submittedName>
</protein>
<dbReference type="Gene3D" id="3.40.30.10">
    <property type="entry name" value="Glutaredoxin"/>
    <property type="match status" value="1"/>
</dbReference>
<dbReference type="Pfam" id="PF00255">
    <property type="entry name" value="GSHPx"/>
    <property type="match status" value="1"/>
</dbReference>
<evidence type="ECO:0000313" key="6">
    <source>
        <dbReference type="Proteomes" id="UP000199506"/>
    </source>
</evidence>
<dbReference type="PROSITE" id="PS00763">
    <property type="entry name" value="GLUTATHIONE_PEROXID_2"/>
    <property type="match status" value="1"/>
</dbReference>
<evidence type="ECO:0000256" key="1">
    <source>
        <dbReference type="ARBA" id="ARBA00006926"/>
    </source>
</evidence>
<dbReference type="GO" id="GO:0004601">
    <property type="term" value="F:peroxidase activity"/>
    <property type="evidence" value="ECO:0007669"/>
    <property type="project" value="UniProtKB-KW"/>
</dbReference>
<dbReference type="FunFam" id="3.40.30.10:FF:000010">
    <property type="entry name" value="Glutathione peroxidase"/>
    <property type="match status" value="1"/>
</dbReference>
<dbReference type="RefSeq" id="WP_091699751.1">
    <property type="nucleotide sequence ID" value="NZ_FOAK01000012.1"/>
</dbReference>
<dbReference type="SUPFAM" id="SSF52833">
    <property type="entry name" value="Thioredoxin-like"/>
    <property type="match status" value="1"/>
</dbReference>
<dbReference type="PANTHER" id="PTHR11592:SF78">
    <property type="entry name" value="GLUTATHIONE PEROXIDASE"/>
    <property type="match status" value="1"/>
</dbReference>
<dbReference type="Proteomes" id="UP000199506">
    <property type="component" value="Unassembled WGS sequence"/>
</dbReference>
<dbReference type="InterPro" id="IPR036249">
    <property type="entry name" value="Thioredoxin-like_sf"/>
</dbReference>
<dbReference type="STRING" id="190974.SAMN05216439_0172"/>
<dbReference type="PROSITE" id="PS51355">
    <property type="entry name" value="GLUTATHIONE_PEROXID_3"/>
    <property type="match status" value="1"/>
</dbReference>
<gene>
    <name evidence="5" type="ORF">SAMN05216439_0172</name>
</gene>
<evidence type="ECO:0000256" key="3">
    <source>
        <dbReference type="ARBA" id="ARBA00023002"/>
    </source>
</evidence>
<dbReference type="InterPro" id="IPR029760">
    <property type="entry name" value="GPX_CS"/>
</dbReference>
<proteinExistence type="inferred from homology"/>
<dbReference type="CDD" id="cd00340">
    <property type="entry name" value="GSH_Peroxidase"/>
    <property type="match status" value="1"/>
</dbReference>
<keyword evidence="3" id="KW-0560">Oxidoreductase</keyword>
<dbReference type="PRINTS" id="PR01011">
    <property type="entry name" value="GLUTPROXDASE"/>
</dbReference>
<dbReference type="GO" id="GO:0034599">
    <property type="term" value="P:cellular response to oxidative stress"/>
    <property type="evidence" value="ECO:0007669"/>
    <property type="project" value="TreeGrafter"/>
</dbReference>
<dbReference type="PANTHER" id="PTHR11592">
    <property type="entry name" value="GLUTATHIONE PEROXIDASE"/>
    <property type="match status" value="1"/>
</dbReference>
<dbReference type="InterPro" id="IPR000889">
    <property type="entry name" value="Glutathione_peroxidase"/>
</dbReference>
<dbReference type="EMBL" id="FOAK01000012">
    <property type="protein sequence ID" value="SEL21431.1"/>
    <property type="molecule type" value="Genomic_DNA"/>
</dbReference>
<comment type="similarity">
    <text evidence="1">Belongs to the glutathione peroxidase family.</text>
</comment>
<feature type="domain" description="Thioredoxin" evidence="4">
    <location>
        <begin position="1"/>
        <end position="179"/>
    </location>
</feature>
<dbReference type="PROSITE" id="PS51352">
    <property type="entry name" value="THIOREDOXIN_2"/>
    <property type="match status" value="1"/>
</dbReference>
<name>A0A1H7NDN2_9EURY</name>
<evidence type="ECO:0000313" key="5">
    <source>
        <dbReference type="EMBL" id="SEL21431.1"/>
    </source>
</evidence>
<dbReference type="AlphaFoldDB" id="A0A1H7NDN2"/>
<sequence>MSIYDFEVKDGEGNTISLSQYKDKVLLIVNSATECGFTPQYTQLNEIYSEFNEDGFEILDFPCNQFGGQAPGTAEEITEVCRSKWLVPYAIFDKIEVNGENESPLYTYLKKEQPFSAITGEGSEEFKKILESINPNYMDNDDIKWNFTKFLVDRNGNVVQRFEPTEDLNDVKEAIKALL</sequence>
<dbReference type="PIRSF" id="PIRSF000303">
    <property type="entry name" value="Glutathion_perox"/>
    <property type="match status" value="1"/>
</dbReference>
<evidence type="ECO:0000256" key="2">
    <source>
        <dbReference type="ARBA" id="ARBA00022559"/>
    </source>
</evidence>
<organism evidence="5 6">
    <name type="scientific">Methanobrevibacter gottschalkii</name>
    <dbReference type="NCBI Taxonomy" id="190974"/>
    <lineage>
        <taxon>Archaea</taxon>
        <taxon>Methanobacteriati</taxon>
        <taxon>Methanobacteriota</taxon>
        <taxon>Methanomada group</taxon>
        <taxon>Methanobacteria</taxon>
        <taxon>Methanobacteriales</taxon>
        <taxon>Methanobacteriaceae</taxon>
        <taxon>Methanobrevibacter</taxon>
    </lineage>
</organism>